<dbReference type="Proteomes" id="UP001180020">
    <property type="component" value="Unassembled WGS sequence"/>
</dbReference>
<feature type="domain" description="BRCT" evidence="2">
    <location>
        <begin position="54"/>
        <end position="146"/>
    </location>
</feature>
<protein>
    <recommendedName>
        <fullName evidence="2">BRCT domain-containing protein</fullName>
    </recommendedName>
</protein>
<dbReference type="SMART" id="SM00292">
    <property type="entry name" value="BRCT"/>
    <property type="match status" value="1"/>
</dbReference>
<dbReference type="InterPro" id="IPR059215">
    <property type="entry name" value="BRCT2_TopBP1-like"/>
</dbReference>
<accession>A0AAV9CJF8</accession>
<dbReference type="InterPro" id="IPR046522">
    <property type="entry name" value="DUF6699"/>
</dbReference>
<name>A0AAV9CJF8_ACOCL</name>
<dbReference type="PROSITE" id="PS50172">
    <property type="entry name" value="BRCT"/>
    <property type="match status" value="1"/>
</dbReference>
<reference evidence="3" key="1">
    <citation type="journal article" date="2023" name="Nat. Commun.">
        <title>Diploid and tetraploid genomes of Acorus and the evolution of monocots.</title>
        <authorList>
            <person name="Ma L."/>
            <person name="Liu K.W."/>
            <person name="Li Z."/>
            <person name="Hsiao Y.Y."/>
            <person name="Qi Y."/>
            <person name="Fu T."/>
            <person name="Tang G.D."/>
            <person name="Zhang D."/>
            <person name="Sun W.H."/>
            <person name="Liu D.K."/>
            <person name="Li Y."/>
            <person name="Chen G.Z."/>
            <person name="Liu X.D."/>
            <person name="Liao X.Y."/>
            <person name="Jiang Y.T."/>
            <person name="Yu X."/>
            <person name="Hao Y."/>
            <person name="Huang J."/>
            <person name="Zhao X.W."/>
            <person name="Ke S."/>
            <person name="Chen Y.Y."/>
            <person name="Wu W.L."/>
            <person name="Hsu J.L."/>
            <person name="Lin Y.F."/>
            <person name="Huang M.D."/>
            <person name="Li C.Y."/>
            <person name="Huang L."/>
            <person name="Wang Z.W."/>
            <person name="Zhao X."/>
            <person name="Zhong W.Y."/>
            <person name="Peng D.H."/>
            <person name="Ahmad S."/>
            <person name="Lan S."/>
            <person name="Zhang J.S."/>
            <person name="Tsai W.C."/>
            <person name="Van de Peer Y."/>
            <person name="Liu Z.J."/>
        </authorList>
    </citation>
    <scope>NUCLEOTIDE SEQUENCE</scope>
    <source>
        <strain evidence="3">CP</strain>
    </source>
</reference>
<dbReference type="InterPro" id="IPR036420">
    <property type="entry name" value="BRCT_dom_sf"/>
</dbReference>
<dbReference type="PANTHER" id="PTHR47576">
    <property type="entry name" value="BRCT DOMAIN DNA REPAIR PROTEIN-RELATED"/>
    <property type="match status" value="1"/>
</dbReference>
<evidence type="ECO:0000259" key="2">
    <source>
        <dbReference type="PROSITE" id="PS50172"/>
    </source>
</evidence>
<sequence>MTGVGRVEVIDSKGCSRLLVGLGTPLHSLGSPRSYSSRSMASSLPASDMSMKPSTSGPFAGLTICVTGLSKEARKQVMAATERLGGRYSSTLHPQCTHLVVQSFGGRKFEHALNHGLKNGLLVVTLGWFVDSVKRNVRLNESLYSVKSVGQNGLPVGDLNRLVGFTNAEKSCVPGLAYDESRLSNTNLQTFLQPHGQDSTGSWRPILASDHIYIDSNISPDLKKKVLEASAREGAIYLDNWFVGCRASFVVCEGPSIHKYLGHVNHLVTPLWILKTLKEKNMQRLVHLSTDLARQVSIILESVQSVLSEQNIVNFFQDANRQNVTHDAVVGESPFYRKTKQSTEERQHLAELAKLGVRNRRSRRMRTCQAPFHPLTPSSLLGSICWSITEPTSSACIYTETSEGEDAIEQHTSAFFDAQQDRSLEESFENFSRPLRDSEKQEVIYKNHFLTILFPIDRYGEMGPSSRTFFSDGGFTCLQVLDHIYAFYQENMSPMEIEVAIHSDSKHADRLRSLYASKGSAETNVLTFKRIDFLGSRRSFELLKRISGENNTTVYELLIKA</sequence>
<dbReference type="Pfam" id="PF00533">
    <property type="entry name" value="BRCT"/>
    <property type="match status" value="1"/>
</dbReference>
<evidence type="ECO:0000313" key="3">
    <source>
        <dbReference type="EMBL" id="KAK1288845.1"/>
    </source>
</evidence>
<feature type="region of interest" description="Disordered" evidence="1">
    <location>
        <begin position="30"/>
        <end position="49"/>
    </location>
</feature>
<dbReference type="SUPFAM" id="SSF52113">
    <property type="entry name" value="BRCT domain"/>
    <property type="match status" value="1"/>
</dbReference>
<dbReference type="Gene3D" id="3.40.50.10190">
    <property type="entry name" value="BRCT domain"/>
    <property type="match status" value="1"/>
</dbReference>
<organism evidence="3 4">
    <name type="scientific">Acorus calamus</name>
    <name type="common">Sweet flag</name>
    <dbReference type="NCBI Taxonomy" id="4465"/>
    <lineage>
        <taxon>Eukaryota</taxon>
        <taxon>Viridiplantae</taxon>
        <taxon>Streptophyta</taxon>
        <taxon>Embryophyta</taxon>
        <taxon>Tracheophyta</taxon>
        <taxon>Spermatophyta</taxon>
        <taxon>Magnoliopsida</taxon>
        <taxon>Liliopsida</taxon>
        <taxon>Acoraceae</taxon>
        <taxon>Acorus</taxon>
    </lineage>
</organism>
<dbReference type="Pfam" id="PF20415">
    <property type="entry name" value="DUF6699"/>
    <property type="match status" value="1"/>
</dbReference>
<dbReference type="EMBL" id="JAUJYO010000019">
    <property type="protein sequence ID" value="KAK1288845.1"/>
    <property type="molecule type" value="Genomic_DNA"/>
</dbReference>
<evidence type="ECO:0000313" key="4">
    <source>
        <dbReference type="Proteomes" id="UP001180020"/>
    </source>
</evidence>
<proteinExistence type="predicted"/>
<dbReference type="PANTHER" id="PTHR47576:SF2">
    <property type="entry name" value="BRCT DOMAIN DNA REPAIR PROTEIN-RELATED"/>
    <property type="match status" value="1"/>
</dbReference>
<reference evidence="3" key="2">
    <citation type="submission" date="2023-06" db="EMBL/GenBank/DDBJ databases">
        <authorList>
            <person name="Ma L."/>
            <person name="Liu K.-W."/>
            <person name="Li Z."/>
            <person name="Hsiao Y.-Y."/>
            <person name="Qi Y."/>
            <person name="Fu T."/>
            <person name="Tang G."/>
            <person name="Zhang D."/>
            <person name="Sun W.-H."/>
            <person name="Liu D.-K."/>
            <person name="Li Y."/>
            <person name="Chen G.-Z."/>
            <person name="Liu X.-D."/>
            <person name="Liao X.-Y."/>
            <person name="Jiang Y.-T."/>
            <person name="Yu X."/>
            <person name="Hao Y."/>
            <person name="Huang J."/>
            <person name="Zhao X.-W."/>
            <person name="Ke S."/>
            <person name="Chen Y.-Y."/>
            <person name="Wu W.-L."/>
            <person name="Hsu J.-L."/>
            <person name="Lin Y.-F."/>
            <person name="Huang M.-D."/>
            <person name="Li C.-Y."/>
            <person name="Huang L."/>
            <person name="Wang Z.-W."/>
            <person name="Zhao X."/>
            <person name="Zhong W.-Y."/>
            <person name="Peng D.-H."/>
            <person name="Ahmad S."/>
            <person name="Lan S."/>
            <person name="Zhang J.-S."/>
            <person name="Tsai W.-C."/>
            <person name="Van De Peer Y."/>
            <person name="Liu Z.-J."/>
        </authorList>
    </citation>
    <scope>NUCLEOTIDE SEQUENCE</scope>
    <source>
        <strain evidence="3">CP</strain>
        <tissue evidence="3">Leaves</tissue>
    </source>
</reference>
<gene>
    <name evidence="3" type="ORF">QJS10_CPB19g01918</name>
</gene>
<dbReference type="AlphaFoldDB" id="A0AAV9CJF8"/>
<comment type="caution">
    <text evidence="3">The sequence shown here is derived from an EMBL/GenBank/DDBJ whole genome shotgun (WGS) entry which is preliminary data.</text>
</comment>
<dbReference type="CDD" id="cd17731">
    <property type="entry name" value="BRCT_TopBP1_rpt2_like"/>
    <property type="match status" value="1"/>
</dbReference>
<dbReference type="InterPro" id="IPR001357">
    <property type="entry name" value="BRCT_dom"/>
</dbReference>
<evidence type="ECO:0000256" key="1">
    <source>
        <dbReference type="SAM" id="MobiDB-lite"/>
    </source>
</evidence>
<feature type="compositionally biased region" description="Low complexity" evidence="1">
    <location>
        <begin position="30"/>
        <end position="47"/>
    </location>
</feature>
<keyword evidence="4" id="KW-1185">Reference proteome</keyword>